<evidence type="ECO:0000256" key="1">
    <source>
        <dbReference type="ARBA" id="ARBA00022574"/>
    </source>
</evidence>
<dbReference type="PRINTS" id="PR00320">
    <property type="entry name" value="GPROTEINBRPT"/>
</dbReference>
<keyword evidence="1 3" id="KW-0853">WD repeat</keyword>
<sequence>MTSIASPSPVLPFAAFRGHRDAVNALLCDDDKRPHVLVSGSDDGTCRLWDVRSTRAIKCLNVKKALAQSDAGVNSMAFGDSDTLYVATGNKVLTFDLRQDGLVLDSLTQPPFQDSDEEINTLTVQPKKARYLAAPDDNGDIRVYDLEAKRLFKTLRGQHSNLCMTAPFRPNAPWDLVSGGMDGLLLFWDFSRGRLKFCIDLNAGVNALDASASAAPPTESQLFNPPLVHSVAFASNGKTFAAGLGDATIAVVDFAAKRIVRRLRSHQATVSQVHFPAFRRDDWLLSCGNDAQLCVWDYASAVVPEEGDASETDACLVKRFGLPDKPNAIATSLHQNLVHVADTSSIIASYPLM</sequence>
<keyword evidence="2" id="KW-0677">Repeat</keyword>
<dbReference type="AlphaFoldDB" id="A0AAD5M9G6"/>
<accession>A0AAD5M9G6</accession>
<evidence type="ECO:0000256" key="3">
    <source>
        <dbReference type="PROSITE-ProRule" id="PRU00221"/>
    </source>
</evidence>
<evidence type="ECO:0008006" key="6">
    <source>
        <dbReference type="Google" id="ProtNLM"/>
    </source>
</evidence>
<dbReference type="Gene3D" id="2.130.10.10">
    <property type="entry name" value="YVTN repeat-like/Quinoprotein amine dehydrogenase"/>
    <property type="match status" value="2"/>
</dbReference>
<proteinExistence type="predicted"/>
<dbReference type="Proteomes" id="UP001209570">
    <property type="component" value="Unassembled WGS sequence"/>
</dbReference>
<gene>
    <name evidence="4" type="ORF">P43SY_002376</name>
</gene>
<protein>
    <recommendedName>
        <fullName evidence="6">WD40 repeat-like protein</fullName>
    </recommendedName>
</protein>
<dbReference type="InterPro" id="IPR036322">
    <property type="entry name" value="WD40_repeat_dom_sf"/>
</dbReference>
<dbReference type="Pfam" id="PF00400">
    <property type="entry name" value="WD40"/>
    <property type="match status" value="3"/>
</dbReference>
<evidence type="ECO:0000256" key="2">
    <source>
        <dbReference type="ARBA" id="ARBA00022737"/>
    </source>
</evidence>
<dbReference type="SMART" id="SM00320">
    <property type="entry name" value="WD40"/>
    <property type="match status" value="5"/>
</dbReference>
<dbReference type="InterPro" id="IPR015943">
    <property type="entry name" value="WD40/YVTN_repeat-like_dom_sf"/>
</dbReference>
<dbReference type="PANTHER" id="PTHR45296:SF1">
    <property type="entry name" value="TRANSDUCIN_WD40 REPEAT-LIKE SUPERFAMILY PROTEIN"/>
    <property type="match status" value="1"/>
</dbReference>
<dbReference type="InterPro" id="IPR001680">
    <property type="entry name" value="WD40_rpt"/>
</dbReference>
<reference evidence="4" key="1">
    <citation type="submission" date="2021-12" db="EMBL/GenBank/DDBJ databases">
        <title>Prjna785345.</title>
        <authorList>
            <person name="Rujirawat T."/>
            <person name="Krajaejun T."/>
        </authorList>
    </citation>
    <scope>NUCLEOTIDE SEQUENCE</scope>
    <source>
        <strain evidence="4">Pi057C3</strain>
    </source>
</reference>
<dbReference type="PROSITE" id="PS50294">
    <property type="entry name" value="WD_REPEATS_REGION"/>
    <property type="match status" value="1"/>
</dbReference>
<dbReference type="SUPFAM" id="SSF50978">
    <property type="entry name" value="WD40 repeat-like"/>
    <property type="match status" value="1"/>
</dbReference>
<feature type="repeat" description="WD" evidence="3">
    <location>
        <begin position="16"/>
        <end position="59"/>
    </location>
</feature>
<name>A0AAD5M9G6_PYTIN</name>
<keyword evidence="5" id="KW-1185">Reference proteome</keyword>
<organism evidence="4 5">
    <name type="scientific">Pythium insidiosum</name>
    <name type="common">Pythiosis disease agent</name>
    <dbReference type="NCBI Taxonomy" id="114742"/>
    <lineage>
        <taxon>Eukaryota</taxon>
        <taxon>Sar</taxon>
        <taxon>Stramenopiles</taxon>
        <taxon>Oomycota</taxon>
        <taxon>Peronosporomycetes</taxon>
        <taxon>Pythiales</taxon>
        <taxon>Pythiaceae</taxon>
        <taxon>Pythium</taxon>
    </lineage>
</organism>
<comment type="caution">
    <text evidence="4">The sequence shown here is derived from an EMBL/GenBank/DDBJ whole genome shotgun (WGS) entry which is preliminary data.</text>
</comment>
<dbReference type="InterPro" id="IPR020472">
    <property type="entry name" value="WD40_PAC1"/>
</dbReference>
<dbReference type="PANTHER" id="PTHR45296">
    <property type="entry name" value="TRANSDUCIN/WD40 REPEAT-LIKE SUPERFAMILY PROTEIN"/>
    <property type="match status" value="1"/>
</dbReference>
<dbReference type="EMBL" id="JAKCXM010000004">
    <property type="protein sequence ID" value="KAJ0409486.1"/>
    <property type="molecule type" value="Genomic_DNA"/>
</dbReference>
<evidence type="ECO:0000313" key="4">
    <source>
        <dbReference type="EMBL" id="KAJ0409486.1"/>
    </source>
</evidence>
<dbReference type="PROSITE" id="PS50082">
    <property type="entry name" value="WD_REPEATS_2"/>
    <property type="match status" value="1"/>
</dbReference>
<evidence type="ECO:0000313" key="5">
    <source>
        <dbReference type="Proteomes" id="UP001209570"/>
    </source>
</evidence>
<dbReference type="PROSITE" id="PS00678">
    <property type="entry name" value="WD_REPEATS_1"/>
    <property type="match status" value="1"/>
</dbReference>
<dbReference type="InterPro" id="IPR019775">
    <property type="entry name" value="WD40_repeat_CS"/>
</dbReference>